<accession>A0ABS2RPJ0</accession>
<comment type="caution">
    <text evidence="2">The sequence shown here is derived from an EMBL/GenBank/DDBJ whole genome shotgun (WGS) entry which is preliminary data.</text>
</comment>
<evidence type="ECO:0008006" key="4">
    <source>
        <dbReference type="Google" id="ProtNLM"/>
    </source>
</evidence>
<keyword evidence="3" id="KW-1185">Reference proteome</keyword>
<dbReference type="EMBL" id="JAFBCF010000001">
    <property type="protein sequence ID" value="MBM7800502.1"/>
    <property type="molecule type" value="Genomic_DNA"/>
</dbReference>
<dbReference type="RefSeq" id="WP_204919816.1">
    <property type="nucleotide sequence ID" value="NZ_BAAAQP010000003.1"/>
</dbReference>
<evidence type="ECO:0000313" key="3">
    <source>
        <dbReference type="Proteomes" id="UP000704762"/>
    </source>
</evidence>
<sequence length="55" mass="6472">MYEMYPDAWKTSDDTRAEGLPTRQQSVVSTDRPRRRARKEHSVTPPVIARTLEER</sequence>
<organism evidence="2 3">
    <name type="scientific">Microlunatus panaciterrae</name>
    <dbReference type="NCBI Taxonomy" id="400768"/>
    <lineage>
        <taxon>Bacteria</taxon>
        <taxon>Bacillati</taxon>
        <taxon>Actinomycetota</taxon>
        <taxon>Actinomycetes</taxon>
        <taxon>Propionibacteriales</taxon>
        <taxon>Propionibacteriaceae</taxon>
        <taxon>Microlunatus</taxon>
    </lineage>
</organism>
<evidence type="ECO:0000313" key="2">
    <source>
        <dbReference type="EMBL" id="MBM7800502.1"/>
    </source>
</evidence>
<feature type="region of interest" description="Disordered" evidence="1">
    <location>
        <begin position="1"/>
        <end position="55"/>
    </location>
</feature>
<reference evidence="2 3" key="1">
    <citation type="submission" date="2021-01" db="EMBL/GenBank/DDBJ databases">
        <title>Sequencing the genomes of 1000 actinobacteria strains.</title>
        <authorList>
            <person name="Klenk H.-P."/>
        </authorList>
    </citation>
    <scope>NUCLEOTIDE SEQUENCE [LARGE SCALE GENOMIC DNA]</scope>
    <source>
        <strain evidence="2 3">DSM 18662</strain>
    </source>
</reference>
<proteinExistence type="predicted"/>
<evidence type="ECO:0000256" key="1">
    <source>
        <dbReference type="SAM" id="MobiDB-lite"/>
    </source>
</evidence>
<protein>
    <recommendedName>
        <fullName evidence="4">Transposase</fullName>
    </recommendedName>
</protein>
<name>A0ABS2RPJ0_9ACTN</name>
<dbReference type="Proteomes" id="UP000704762">
    <property type="component" value="Unassembled WGS sequence"/>
</dbReference>
<gene>
    <name evidence="2" type="ORF">JOE57_003423</name>
</gene>